<evidence type="ECO:0000313" key="1">
    <source>
        <dbReference type="EMBL" id="QNP49163.1"/>
    </source>
</evidence>
<reference evidence="1 2" key="1">
    <citation type="submission" date="2020-08" db="EMBL/GenBank/DDBJ databases">
        <title>Genome sequence of Diaphorobacter aerolatus KACC 16536T.</title>
        <authorList>
            <person name="Hyun D.-W."/>
            <person name="Bae J.-W."/>
        </authorList>
    </citation>
    <scope>NUCLEOTIDE SEQUENCE [LARGE SCALE GENOMIC DNA]</scope>
    <source>
        <strain evidence="1 2">KACC 16536</strain>
    </source>
</reference>
<name>A0A7H0GLJ7_9BURK</name>
<proteinExistence type="predicted"/>
<dbReference type="RefSeq" id="WP_187724755.1">
    <property type="nucleotide sequence ID" value="NZ_CP060783.1"/>
</dbReference>
<gene>
    <name evidence="1" type="ORF">H9K75_03280</name>
</gene>
<evidence type="ECO:0000313" key="2">
    <source>
        <dbReference type="Proteomes" id="UP000516028"/>
    </source>
</evidence>
<organism evidence="1 2">
    <name type="scientific">Diaphorobacter aerolatus</name>
    <dbReference type="NCBI Taxonomy" id="1288495"/>
    <lineage>
        <taxon>Bacteria</taxon>
        <taxon>Pseudomonadati</taxon>
        <taxon>Pseudomonadota</taxon>
        <taxon>Betaproteobacteria</taxon>
        <taxon>Burkholderiales</taxon>
        <taxon>Comamonadaceae</taxon>
        <taxon>Diaphorobacter</taxon>
    </lineage>
</organism>
<sequence length="128" mass="13530">MKPNPDLSTGSVDDAALVLRHGSDLVVQSADGQLCLRVALVQQEFVVECLSGRMRLRSHEALLVEAPHLALNAQESLSLVSAGDMHLCASGKLSVTADAIALEAVSGDALIVANDDVRIDGERIRMNS</sequence>
<keyword evidence="2" id="KW-1185">Reference proteome</keyword>
<dbReference type="EMBL" id="CP060783">
    <property type="protein sequence ID" value="QNP49163.1"/>
    <property type="molecule type" value="Genomic_DNA"/>
</dbReference>
<accession>A0A7H0GLJ7</accession>
<dbReference type="AlphaFoldDB" id="A0A7H0GLJ7"/>
<dbReference type="Proteomes" id="UP000516028">
    <property type="component" value="Chromosome"/>
</dbReference>
<protein>
    <recommendedName>
        <fullName evidence="3">DUF2345 domain-containing protein</fullName>
    </recommendedName>
</protein>
<evidence type="ECO:0008006" key="3">
    <source>
        <dbReference type="Google" id="ProtNLM"/>
    </source>
</evidence>
<dbReference type="KEGG" id="daer:H9K75_03280"/>